<reference evidence="1 2" key="1">
    <citation type="submission" date="2018-04" db="EMBL/GenBank/DDBJ databases">
        <title>Genomic Encyclopedia of Archaeal and Bacterial Type Strains, Phase II (KMG-II): from individual species to whole genera.</title>
        <authorList>
            <person name="Goeker M."/>
        </authorList>
    </citation>
    <scope>NUCLEOTIDE SEQUENCE [LARGE SCALE GENOMIC DNA]</scope>
    <source>
        <strain evidence="1 2">DSM 23382</strain>
    </source>
</reference>
<dbReference type="Proteomes" id="UP000244081">
    <property type="component" value="Unassembled WGS sequence"/>
</dbReference>
<keyword evidence="2" id="KW-1185">Reference proteome</keyword>
<evidence type="ECO:0000313" key="1">
    <source>
        <dbReference type="EMBL" id="PTW53556.1"/>
    </source>
</evidence>
<evidence type="ECO:0000313" key="2">
    <source>
        <dbReference type="Proteomes" id="UP000244081"/>
    </source>
</evidence>
<protein>
    <submittedName>
        <fullName evidence="1">Uncharacterized protein</fullName>
    </submittedName>
</protein>
<proteinExistence type="predicted"/>
<dbReference type="EMBL" id="QAYG01000016">
    <property type="protein sequence ID" value="PTW53556.1"/>
    <property type="molecule type" value="Genomic_DNA"/>
</dbReference>
<accession>A0A2T5UPX1</accession>
<sequence>MQHDTTRGTKQISIPTRCEHVDMRTGEILNTSKSSFMLAPAPGGTCPECAVKHDPRDPHDAASFHYQYRFFGEHGRWPTWNDALAHCDPVTQERWARELVAHGIDDGTLSGQIPKDSK</sequence>
<name>A0A2T5UPX1_9HYPH</name>
<organism evidence="1 2">
    <name type="scientific">Breoghania corrubedonensis</name>
    <dbReference type="NCBI Taxonomy" id="665038"/>
    <lineage>
        <taxon>Bacteria</taxon>
        <taxon>Pseudomonadati</taxon>
        <taxon>Pseudomonadota</taxon>
        <taxon>Alphaproteobacteria</taxon>
        <taxon>Hyphomicrobiales</taxon>
        <taxon>Stappiaceae</taxon>
        <taxon>Breoghania</taxon>
    </lineage>
</organism>
<dbReference type="OrthoDB" id="7568793at2"/>
<dbReference type="RefSeq" id="WP_146177470.1">
    <property type="nucleotide sequence ID" value="NZ_QAYG01000016.1"/>
</dbReference>
<gene>
    <name evidence="1" type="ORF">C8N35_11611</name>
</gene>
<dbReference type="AlphaFoldDB" id="A0A2T5UPX1"/>
<comment type="caution">
    <text evidence="1">The sequence shown here is derived from an EMBL/GenBank/DDBJ whole genome shotgun (WGS) entry which is preliminary data.</text>
</comment>